<evidence type="ECO:0000313" key="1">
    <source>
        <dbReference type="EMBL" id="GFQ02889.1"/>
    </source>
</evidence>
<gene>
    <name evidence="1" type="ORF">PHJA_002432700</name>
</gene>
<accession>A0A830CZ82</accession>
<dbReference type="EMBL" id="BMAC01000783">
    <property type="protein sequence ID" value="GFQ02889.1"/>
    <property type="molecule type" value="Genomic_DNA"/>
</dbReference>
<organism evidence="1 2">
    <name type="scientific">Phtheirospermum japonicum</name>
    <dbReference type="NCBI Taxonomy" id="374723"/>
    <lineage>
        <taxon>Eukaryota</taxon>
        <taxon>Viridiplantae</taxon>
        <taxon>Streptophyta</taxon>
        <taxon>Embryophyta</taxon>
        <taxon>Tracheophyta</taxon>
        <taxon>Spermatophyta</taxon>
        <taxon>Magnoliopsida</taxon>
        <taxon>eudicotyledons</taxon>
        <taxon>Gunneridae</taxon>
        <taxon>Pentapetalae</taxon>
        <taxon>asterids</taxon>
        <taxon>lamiids</taxon>
        <taxon>Lamiales</taxon>
        <taxon>Orobanchaceae</taxon>
        <taxon>Orobanchaceae incertae sedis</taxon>
        <taxon>Phtheirospermum</taxon>
    </lineage>
</organism>
<keyword evidence="2" id="KW-1185">Reference proteome</keyword>
<dbReference type="Proteomes" id="UP000653305">
    <property type="component" value="Unassembled WGS sequence"/>
</dbReference>
<name>A0A830CZ82_9LAMI</name>
<dbReference type="AlphaFoldDB" id="A0A830CZ82"/>
<reference evidence="1" key="1">
    <citation type="submission" date="2020-07" db="EMBL/GenBank/DDBJ databases">
        <title>Ethylene signaling mediates host invasion by parasitic plants.</title>
        <authorList>
            <person name="Yoshida S."/>
        </authorList>
    </citation>
    <scope>NUCLEOTIDE SEQUENCE</scope>
    <source>
        <strain evidence="1">Okayama</strain>
    </source>
</reference>
<evidence type="ECO:0000313" key="2">
    <source>
        <dbReference type="Proteomes" id="UP000653305"/>
    </source>
</evidence>
<proteinExistence type="predicted"/>
<sequence length="90" mass="10030">MASLRGAFNLKNVHQDAQIDAQRHHSRSHAWSSAKNVVQSVCVCHLAHMGTSKFALATTTGKPRKVDQNALEKMPIMISFCYRLDRLAVP</sequence>
<protein>
    <submittedName>
        <fullName evidence="1">Protein gast1</fullName>
    </submittedName>
</protein>
<dbReference type="OrthoDB" id="913052at2759"/>
<comment type="caution">
    <text evidence="1">The sequence shown here is derived from an EMBL/GenBank/DDBJ whole genome shotgun (WGS) entry which is preliminary data.</text>
</comment>